<evidence type="ECO:0000313" key="1">
    <source>
        <dbReference type="EMBL" id="KAJ8627902.1"/>
    </source>
</evidence>
<gene>
    <name evidence="1" type="ORF">MRB53_021209</name>
</gene>
<keyword evidence="2" id="KW-1185">Reference proteome</keyword>
<reference evidence="1 2" key="1">
    <citation type="journal article" date="2022" name="Hortic Res">
        <title>A haplotype resolved chromosomal level avocado genome allows analysis of novel avocado genes.</title>
        <authorList>
            <person name="Nath O."/>
            <person name="Fletcher S.J."/>
            <person name="Hayward A."/>
            <person name="Shaw L.M."/>
            <person name="Masouleh A.K."/>
            <person name="Furtado A."/>
            <person name="Henry R.J."/>
            <person name="Mitter N."/>
        </authorList>
    </citation>
    <scope>NUCLEOTIDE SEQUENCE [LARGE SCALE GENOMIC DNA]</scope>
    <source>
        <strain evidence="2">cv. Hass</strain>
    </source>
</reference>
<name>A0ACC2L498_PERAE</name>
<sequence length="364" mass="40416">MTLTVYLLLSAGVSCLIFRYSCLLIPAVCLHVLGWVPAYSVGDNHQEGSGTCNFTEWLVRKKRTAAFLQEDLLNLIEDWKVHHSACFLHLDSHGKHTPCLNQVHLFFENRGNPAIGWELPGTYKENVEMGKKKNIMRVGDGMDSTINVIDGSTTLNSATFAIYVLFFLSTSVEDECGWNVERRSFNCNHKIFHMVLSFSKGLQIAMATKIKGIFKGIKYISQIFVYKEHEMEIGHPTDVRHVAHIGCDGTGTSVNAPSWMSEFRSASDFSSTALSNLGQDPNGRAVASWSSQDFQQSMGIHPVSAIFADSPNSELPEVPKKTKRKKTKVSPPTSSSSRSFMRKSKSKGSFTADEEGSESQFGQI</sequence>
<evidence type="ECO:0000313" key="2">
    <source>
        <dbReference type="Proteomes" id="UP001234297"/>
    </source>
</evidence>
<protein>
    <submittedName>
        <fullName evidence="1">Uncharacterized protein</fullName>
    </submittedName>
</protein>
<dbReference type="Proteomes" id="UP001234297">
    <property type="component" value="Chromosome 6"/>
</dbReference>
<comment type="caution">
    <text evidence="1">The sequence shown here is derived from an EMBL/GenBank/DDBJ whole genome shotgun (WGS) entry which is preliminary data.</text>
</comment>
<accession>A0ACC2L498</accession>
<organism evidence="1 2">
    <name type="scientific">Persea americana</name>
    <name type="common">Avocado</name>
    <dbReference type="NCBI Taxonomy" id="3435"/>
    <lineage>
        <taxon>Eukaryota</taxon>
        <taxon>Viridiplantae</taxon>
        <taxon>Streptophyta</taxon>
        <taxon>Embryophyta</taxon>
        <taxon>Tracheophyta</taxon>
        <taxon>Spermatophyta</taxon>
        <taxon>Magnoliopsida</taxon>
        <taxon>Magnoliidae</taxon>
        <taxon>Laurales</taxon>
        <taxon>Lauraceae</taxon>
        <taxon>Persea</taxon>
    </lineage>
</organism>
<proteinExistence type="predicted"/>
<dbReference type="EMBL" id="CM056814">
    <property type="protein sequence ID" value="KAJ8627902.1"/>
    <property type="molecule type" value="Genomic_DNA"/>
</dbReference>